<reference evidence="2 3" key="1">
    <citation type="submission" date="2017-02" db="EMBL/GenBank/DDBJ databases">
        <title>Characterization and complete genome sequence of Yersinia bacteriophage, fHe-Yen9-01.</title>
        <authorList>
            <person name="Jun J.W."/>
            <person name="Wicklund A."/>
            <person name="Skurnik M."/>
        </authorList>
    </citation>
    <scope>NUCLEOTIDE SEQUENCE [LARGE SCALE GENOMIC DNA]</scope>
</reference>
<dbReference type="EMBL" id="KY593455">
    <property type="protein sequence ID" value="ARB05891.1"/>
    <property type="molecule type" value="Genomic_DNA"/>
</dbReference>
<evidence type="ECO:0008006" key="4">
    <source>
        <dbReference type="Google" id="ProtNLM"/>
    </source>
</evidence>
<sequence length="142" mass="15863">MKISKKSWHYRLHMFYSNKYYIPKTLCGYFWKTVGYCAFVLFKISVALGAGAIMGFPILKAILTALSISLSSVVFVPLSIISGLIAIVIILSICLGGSFLVFKGYEASKDFVKTKTKDREPTLVGEFIKAKKSKYCPLIEIE</sequence>
<accession>A0A1V0DXL3</accession>
<feature type="transmembrane region" description="Helical" evidence="1">
    <location>
        <begin position="34"/>
        <end position="59"/>
    </location>
</feature>
<organism evidence="2 3">
    <name type="scientific">Yersinia phage fHe-Yen9-01</name>
    <dbReference type="NCBI Taxonomy" id="1965363"/>
    <lineage>
        <taxon>Viruses</taxon>
        <taxon>Duplodnaviria</taxon>
        <taxon>Heunggongvirae</taxon>
        <taxon>Uroviricota</taxon>
        <taxon>Caudoviricetes</taxon>
        <taxon>Pantevenvirales</taxon>
        <taxon>Straboviridae</taxon>
        <taxon>Tevenvirinae</taxon>
        <taxon>Tegunavirus</taxon>
        <taxon>Tegunavirus fheyen901</taxon>
    </lineage>
</organism>
<keyword evidence="3" id="KW-1185">Reference proteome</keyword>
<proteinExistence type="predicted"/>
<keyword evidence="1" id="KW-0812">Transmembrane</keyword>
<evidence type="ECO:0000256" key="1">
    <source>
        <dbReference type="SAM" id="Phobius"/>
    </source>
</evidence>
<keyword evidence="1" id="KW-0472">Membrane</keyword>
<protein>
    <recommendedName>
        <fullName evidence="4">Phage protein</fullName>
    </recommendedName>
</protein>
<evidence type="ECO:0000313" key="3">
    <source>
        <dbReference type="Proteomes" id="UP000222840"/>
    </source>
</evidence>
<gene>
    <name evidence="2" type="ORF">fHeYen901_118</name>
</gene>
<name>A0A1V0DXL3_9CAUD</name>
<dbReference type="Proteomes" id="UP000222840">
    <property type="component" value="Segment"/>
</dbReference>
<keyword evidence="1" id="KW-1133">Transmembrane helix</keyword>
<feature type="transmembrane region" description="Helical" evidence="1">
    <location>
        <begin position="79"/>
        <end position="102"/>
    </location>
</feature>
<evidence type="ECO:0000313" key="2">
    <source>
        <dbReference type="EMBL" id="ARB05891.1"/>
    </source>
</evidence>